<protein>
    <recommendedName>
        <fullName evidence="3">Bacteriocin biosynthesis cyclodehydratase domain-containing protein</fullName>
    </recommendedName>
</protein>
<dbReference type="RefSeq" id="WP_092665661.1">
    <property type="nucleotide sequence ID" value="NZ_LT629734.1"/>
</dbReference>
<sequence>MLRLDPHLAVFRTSPDRIAIGAQAPVAELDADPPTLQALAALARGVLPIELAQLLGDEPARALLDALGPALVVPATAVPVIVRGRIRLAAQLHRAARDAGHPAGDGGVVVPVAPWRLPPAEQQRLRDSRVAHLPVTVGDAWVQVGPFEQDGGCERCGALVDVALLPAHLSPVPSPIAAAQAVVTVLEALRRAGAGELPHRWGVRIGQRDGAVSALRRRACPHRAAASARRGTARAA</sequence>
<evidence type="ECO:0000313" key="1">
    <source>
        <dbReference type="EMBL" id="SDR73853.1"/>
    </source>
</evidence>
<dbReference type="EMBL" id="LT629734">
    <property type="protein sequence ID" value="SDR73853.1"/>
    <property type="molecule type" value="Genomic_DNA"/>
</dbReference>
<proteinExistence type="predicted"/>
<reference evidence="2" key="1">
    <citation type="submission" date="2016-10" db="EMBL/GenBank/DDBJ databases">
        <authorList>
            <person name="Varghese N."/>
            <person name="Submissions S."/>
        </authorList>
    </citation>
    <scope>NUCLEOTIDE SEQUENCE [LARGE SCALE GENOMIC DNA]</scope>
    <source>
        <strain evidence="2">DSM 22965</strain>
    </source>
</reference>
<dbReference type="Proteomes" id="UP000199649">
    <property type="component" value="Chromosome I"/>
</dbReference>
<dbReference type="AlphaFoldDB" id="A0A1H1LH52"/>
<dbReference type="STRING" id="684552.SAMN04489719_0602"/>
<keyword evidence="2" id="KW-1185">Reference proteome</keyword>
<gene>
    <name evidence="1" type="ORF">SAMN04489719_0602</name>
</gene>
<name>A0A1H1LH52_9MICO</name>
<organism evidence="1 2">
    <name type="scientific">Agrococcus carbonis</name>
    <dbReference type="NCBI Taxonomy" id="684552"/>
    <lineage>
        <taxon>Bacteria</taxon>
        <taxon>Bacillati</taxon>
        <taxon>Actinomycetota</taxon>
        <taxon>Actinomycetes</taxon>
        <taxon>Micrococcales</taxon>
        <taxon>Microbacteriaceae</taxon>
        <taxon>Agrococcus</taxon>
    </lineage>
</organism>
<accession>A0A1H1LH52</accession>
<dbReference type="OrthoDB" id="5114500at2"/>
<evidence type="ECO:0000313" key="2">
    <source>
        <dbReference type="Proteomes" id="UP000199649"/>
    </source>
</evidence>
<evidence type="ECO:0008006" key="3">
    <source>
        <dbReference type="Google" id="ProtNLM"/>
    </source>
</evidence>